<accession>A0A512DE43</accession>
<dbReference type="EMBL" id="BJYY01000015">
    <property type="protein sequence ID" value="GEO34727.1"/>
    <property type="molecule type" value="Genomic_DNA"/>
</dbReference>
<keyword evidence="2" id="KW-1185">Reference proteome</keyword>
<dbReference type="Proteomes" id="UP000321181">
    <property type="component" value="Unassembled WGS sequence"/>
</dbReference>
<gene>
    <name evidence="1" type="ORF">CAE01nite_24520</name>
</gene>
<dbReference type="Pfam" id="PF13563">
    <property type="entry name" value="2_5_RNA_ligase2"/>
    <property type="match status" value="1"/>
</dbReference>
<proteinExistence type="predicted"/>
<dbReference type="Gene3D" id="3.90.1140.10">
    <property type="entry name" value="Cyclic phosphodiesterase"/>
    <property type="match status" value="1"/>
</dbReference>
<name>A0A512DE43_9CELL</name>
<reference evidence="1 2" key="1">
    <citation type="submission" date="2019-07" db="EMBL/GenBank/DDBJ databases">
        <title>Whole genome shotgun sequence of Cellulomonas aerilata NBRC 106308.</title>
        <authorList>
            <person name="Hosoyama A."/>
            <person name="Uohara A."/>
            <person name="Ohji S."/>
            <person name="Ichikawa N."/>
        </authorList>
    </citation>
    <scope>NUCLEOTIDE SEQUENCE [LARGE SCALE GENOMIC DNA]</scope>
    <source>
        <strain evidence="1 2">NBRC 106308</strain>
    </source>
</reference>
<sequence>MPQRSGDQIRIGVAIPVPDPFAAGLQGARARFGDPLADAIPPHVTLLGPTVVEPGDMAAVSAHLERVAADADPFTLHLRGTGSFRPVSPVVFVQVAQGIAHCERLERAVRSGPLEQPLRFNYHPHVTVAHEVPDEALDRAYDELAHYEARFAVPSFQVYEHGDDGVWRPVRDFPLDGGAPAAVLAATADARPVDAS</sequence>
<dbReference type="PANTHER" id="PTHR40037:SF1">
    <property type="entry name" value="PHOSPHOESTERASE SAOUHSC_00951-RELATED"/>
    <property type="match status" value="1"/>
</dbReference>
<evidence type="ECO:0000313" key="1">
    <source>
        <dbReference type="EMBL" id="GEO34727.1"/>
    </source>
</evidence>
<dbReference type="InterPro" id="IPR009097">
    <property type="entry name" value="Cyclic_Pdiesterase"/>
</dbReference>
<dbReference type="InterPro" id="IPR050580">
    <property type="entry name" value="2H_phosphoesterase_YjcG-like"/>
</dbReference>
<protein>
    <submittedName>
        <fullName evidence="1">Phosphoesterase</fullName>
    </submittedName>
</protein>
<comment type="caution">
    <text evidence="1">The sequence shown here is derived from an EMBL/GenBank/DDBJ whole genome shotgun (WGS) entry which is preliminary data.</text>
</comment>
<evidence type="ECO:0000313" key="2">
    <source>
        <dbReference type="Proteomes" id="UP000321181"/>
    </source>
</evidence>
<dbReference type="AlphaFoldDB" id="A0A512DE43"/>
<dbReference type="SUPFAM" id="SSF55144">
    <property type="entry name" value="LigT-like"/>
    <property type="match status" value="1"/>
</dbReference>
<organism evidence="1 2">
    <name type="scientific">Cellulomonas aerilata</name>
    <dbReference type="NCBI Taxonomy" id="515326"/>
    <lineage>
        <taxon>Bacteria</taxon>
        <taxon>Bacillati</taxon>
        <taxon>Actinomycetota</taxon>
        <taxon>Actinomycetes</taxon>
        <taxon>Micrococcales</taxon>
        <taxon>Cellulomonadaceae</taxon>
        <taxon>Cellulomonas</taxon>
    </lineage>
</organism>
<dbReference type="PANTHER" id="PTHR40037">
    <property type="entry name" value="PHOSPHOESTERASE YJCG-RELATED"/>
    <property type="match status" value="1"/>
</dbReference>